<dbReference type="PRINTS" id="PR00081">
    <property type="entry name" value="GDHRDH"/>
</dbReference>
<organism evidence="4 5">
    <name type="scientific">Arthrobacter oryzae</name>
    <dbReference type="NCBI Taxonomy" id="409290"/>
    <lineage>
        <taxon>Bacteria</taxon>
        <taxon>Bacillati</taxon>
        <taxon>Actinomycetota</taxon>
        <taxon>Actinomycetes</taxon>
        <taxon>Micrococcales</taxon>
        <taxon>Micrococcaceae</taxon>
        <taxon>Arthrobacter</taxon>
    </lineage>
</organism>
<evidence type="ECO:0000313" key="5">
    <source>
        <dbReference type="Proteomes" id="UP000273807"/>
    </source>
</evidence>
<reference evidence="4 5" key="1">
    <citation type="submission" date="2018-10" db="EMBL/GenBank/DDBJ databases">
        <title>Genome sequencing of Arthrobacter oryzae TNB02.</title>
        <authorList>
            <person name="Cho Y.-J."/>
            <person name="Cho A."/>
            <person name="Kim O.-S."/>
        </authorList>
    </citation>
    <scope>NUCLEOTIDE SEQUENCE [LARGE SCALE GENOMIC DNA]</scope>
    <source>
        <strain evidence="4 5">TNB02</strain>
    </source>
</reference>
<dbReference type="GO" id="GO:0016616">
    <property type="term" value="F:oxidoreductase activity, acting on the CH-OH group of donors, NAD or NADP as acceptor"/>
    <property type="evidence" value="ECO:0007669"/>
    <property type="project" value="TreeGrafter"/>
</dbReference>
<dbReference type="OrthoDB" id="4288312at2"/>
<dbReference type="PANTHER" id="PTHR42760">
    <property type="entry name" value="SHORT-CHAIN DEHYDROGENASES/REDUCTASES FAMILY MEMBER"/>
    <property type="match status" value="1"/>
</dbReference>
<evidence type="ECO:0000256" key="1">
    <source>
        <dbReference type="ARBA" id="ARBA00006484"/>
    </source>
</evidence>
<keyword evidence="5" id="KW-1185">Reference proteome</keyword>
<dbReference type="InterPro" id="IPR020904">
    <property type="entry name" value="Sc_DH/Rdtase_CS"/>
</dbReference>
<dbReference type="CDD" id="cd05233">
    <property type="entry name" value="SDR_c"/>
    <property type="match status" value="1"/>
</dbReference>
<name>A0A3N0BSI8_9MICC</name>
<comment type="similarity">
    <text evidence="1">Belongs to the short-chain dehydrogenases/reductases (SDR) family.</text>
</comment>
<dbReference type="SUPFAM" id="SSF51735">
    <property type="entry name" value="NAD(P)-binding Rossmann-fold domains"/>
    <property type="match status" value="1"/>
</dbReference>
<feature type="domain" description="Ketoreductase" evidence="3">
    <location>
        <begin position="5"/>
        <end position="181"/>
    </location>
</feature>
<keyword evidence="2" id="KW-0560">Oxidoreductase</keyword>
<proteinExistence type="inferred from homology"/>
<dbReference type="Proteomes" id="UP000273807">
    <property type="component" value="Unassembled WGS sequence"/>
</dbReference>
<gene>
    <name evidence="4" type="ORF">D7003_14230</name>
</gene>
<dbReference type="InterPro" id="IPR002347">
    <property type="entry name" value="SDR_fam"/>
</dbReference>
<evidence type="ECO:0000259" key="3">
    <source>
        <dbReference type="SMART" id="SM00822"/>
    </source>
</evidence>
<dbReference type="InterPro" id="IPR057326">
    <property type="entry name" value="KR_dom"/>
</dbReference>
<comment type="caution">
    <text evidence="4">The sequence shown here is derived from an EMBL/GenBank/DDBJ whole genome shotgun (WGS) entry which is preliminary data.</text>
</comment>
<dbReference type="Pfam" id="PF13561">
    <property type="entry name" value="adh_short_C2"/>
    <property type="match status" value="1"/>
</dbReference>
<dbReference type="Gene3D" id="3.40.50.720">
    <property type="entry name" value="NAD(P)-binding Rossmann-like Domain"/>
    <property type="match status" value="1"/>
</dbReference>
<dbReference type="PROSITE" id="PS00061">
    <property type="entry name" value="ADH_SHORT"/>
    <property type="match status" value="1"/>
</dbReference>
<accession>A0A3N0BSI8</accession>
<evidence type="ECO:0000313" key="4">
    <source>
        <dbReference type="EMBL" id="RNL52074.1"/>
    </source>
</evidence>
<dbReference type="SMART" id="SM00822">
    <property type="entry name" value="PKS_KR"/>
    <property type="match status" value="1"/>
</dbReference>
<dbReference type="PRINTS" id="PR00080">
    <property type="entry name" value="SDRFAMILY"/>
</dbReference>
<dbReference type="InterPro" id="IPR036291">
    <property type="entry name" value="NAD(P)-bd_dom_sf"/>
</dbReference>
<dbReference type="EMBL" id="RBED01000114">
    <property type="protein sequence ID" value="RNL52074.1"/>
    <property type="molecule type" value="Genomic_DNA"/>
</dbReference>
<sequence length="246" mass="26181">MTNEPAVLVTGGARGIGRAIAEHLAERGWKVIATYNTGLDEAMELRRSHGVEVRHVDMTDRSTSWDFARQIRTEFSFDALVNNAGILEKEGFEEFTLGAWDRALEVNVTAPLILAQALGSHMGAGGSIVNIASTDAYIGSYRSIAYSASKAALLSVTRSLANILGPRGVRVNAVTPGWVDNGITAESYEAASLTPLGRNGLPEDIAKVVAFLLSPEAAFITGASIVVDGGYTGVDYYMKKENDSLG</sequence>
<protein>
    <submittedName>
        <fullName evidence="4">SDR family oxidoreductase</fullName>
    </submittedName>
</protein>
<dbReference type="AlphaFoldDB" id="A0A3N0BSI8"/>
<dbReference type="PANTHER" id="PTHR42760:SF133">
    <property type="entry name" value="3-OXOACYL-[ACYL-CARRIER-PROTEIN] REDUCTASE"/>
    <property type="match status" value="1"/>
</dbReference>
<dbReference type="FunFam" id="3.40.50.720:FF:000084">
    <property type="entry name" value="Short-chain dehydrogenase reductase"/>
    <property type="match status" value="1"/>
</dbReference>
<dbReference type="RefSeq" id="WP_123256070.1">
    <property type="nucleotide sequence ID" value="NZ_RBED01000114.1"/>
</dbReference>
<evidence type="ECO:0000256" key="2">
    <source>
        <dbReference type="ARBA" id="ARBA00023002"/>
    </source>
</evidence>